<feature type="chain" id="PRO_5005539540" evidence="9">
    <location>
        <begin position="35"/>
        <end position="610"/>
    </location>
</feature>
<proteinExistence type="inferred from homology"/>
<keyword evidence="4" id="KW-1134">Transmembrane beta strand</keyword>
<keyword evidence="9" id="KW-0732">Signal</keyword>
<dbReference type="RefSeq" id="WP_049857079.1">
    <property type="nucleotide sequence ID" value="NZ_JNGI01000053.1"/>
</dbReference>
<comment type="similarity">
    <text evidence="2">Belongs to the outer membrane factor (OMF) (TC 1.B.17) family.</text>
</comment>
<evidence type="ECO:0000256" key="5">
    <source>
        <dbReference type="ARBA" id="ARBA00022692"/>
    </source>
</evidence>
<name>A0A0L0GWN9_9ENTR</name>
<dbReference type="GO" id="GO:0015288">
    <property type="term" value="F:porin activity"/>
    <property type="evidence" value="ECO:0007669"/>
    <property type="project" value="TreeGrafter"/>
</dbReference>
<dbReference type="InterPro" id="IPR003423">
    <property type="entry name" value="OMP_efflux"/>
</dbReference>
<dbReference type="GO" id="GO:0009279">
    <property type="term" value="C:cell outer membrane"/>
    <property type="evidence" value="ECO:0007669"/>
    <property type="project" value="UniProtKB-SubCell"/>
</dbReference>
<keyword evidence="6" id="KW-0472">Membrane</keyword>
<evidence type="ECO:0000256" key="7">
    <source>
        <dbReference type="ARBA" id="ARBA00023237"/>
    </source>
</evidence>
<dbReference type="GO" id="GO:1990281">
    <property type="term" value="C:efflux pump complex"/>
    <property type="evidence" value="ECO:0007669"/>
    <property type="project" value="TreeGrafter"/>
</dbReference>
<gene>
    <name evidence="10" type="ORF">GM31_19785</name>
</gene>
<keyword evidence="3" id="KW-0813">Transport</keyword>
<evidence type="ECO:0000256" key="9">
    <source>
        <dbReference type="SAM" id="SignalP"/>
    </source>
</evidence>
<sequence>MACKKKDHRWAKVATAVAFCLPCSSAIFPLFAEAADRSLSSLPTMRTQSQYMRAQKTEAAPATTTSPTPAPRPIVTTPAVPAITPTPAPVSPPPENNNRTPEERYERITAPATASAIVPPPSPPAPPKKTKPAFVRLDKGEETTENRAVLKKTYDYFPPVTEYYKPDPAYNKVRWQGQSEGNRGPRDINSMLQQQFKGSSENPSRDYLRQMVVKALSYSPEMRMSSAEVLAMEYSVDQARGQRWPQVKLGVTSPLTTVGGNTSTNNNSHISDTSGSVSVSTPIIDWGRIGSQVDNAEETAKAARFDQDHTREQLAYSTISELMNLSRYQRSRMVAKAYVDRMQELVTMLSQITQADPGRDSELVQAKAKLMSAQASMDNIEHQVSTSRIKLVRLLGIEPVVPEDISWRDTVIPASTAIASLDRSPMMMSLQAKVRAAEHEAESIRASSLPQVNWVISKSTAKDVNGNESGWYTGVNVEWNAFSGGSERAAQMSARARANAAQQQYEVSYRDLEYQINNQIQIRDSSFLRADDYDRLSSETDRVRQMFYDQWYHLGKRTLLDVLTAENDHFNNQLSAINNRYDGYISNINVISSASMLLNWVGINGNSARE</sequence>
<reference evidence="10 11" key="1">
    <citation type="journal article" date="2015" name="Appl. Environ. Microbiol.">
        <title>The Enterobacterium Trabulsiella odontotermitis Presents Novel Adaptations Related to Its Association with Fungus-Growing Termites.</title>
        <authorList>
            <person name="Sapountzis P."/>
            <person name="Gruntjes T."/>
            <person name="Otani S."/>
            <person name="Estevez J."/>
            <person name="da Costa R.R."/>
            <person name="Plunkett G.3rd."/>
            <person name="Perna N.T."/>
            <person name="Poulsen M."/>
        </authorList>
    </citation>
    <scope>NUCLEOTIDE SEQUENCE [LARGE SCALE GENOMIC DNA]</scope>
    <source>
        <strain evidence="10 11">12</strain>
    </source>
</reference>
<evidence type="ECO:0000256" key="3">
    <source>
        <dbReference type="ARBA" id="ARBA00022448"/>
    </source>
</evidence>
<feature type="compositionally biased region" description="Low complexity" evidence="8">
    <location>
        <begin position="59"/>
        <end position="83"/>
    </location>
</feature>
<comment type="caution">
    <text evidence="10">The sequence shown here is derived from an EMBL/GenBank/DDBJ whole genome shotgun (WGS) entry which is preliminary data.</text>
</comment>
<dbReference type="Proteomes" id="UP000037393">
    <property type="component" value="Unassembled WGS sequence"/>
</dbReference>
<dbReference type="AlphaFoldDB" id="A0A0L0GWN9"/>
<feature type="compositionally biased region" description="Pro residues" evidence="8">
    <location>
        <begin position="118"/>
        <end position="127"/>
    </location>
</feature>
<keyword evidence="11" id="KW-1185">Reference proteome</keyword>
<dbReference type="Pfam" id="PF02321">
    <property type="entry name" value="OEP"/>
    <property type="match status" value="2"/>
</dbReference>
<feature type="signal peptide" evidence="9">
    <location>
        <begin position="1"/>
        <end position="34"/>
    </location>
</feature>
<dbReference type="EMBL" id="JNGI01000053">
    <property type="protein sequence ID" value="KNC93357.1"/>
    <property type="molecule type" value="Genomic_DNA"/>
</dbReference>
<evidence type="ECO:0000256" key="6">
    <source>
        <dbReference type="ARBA" id="ARBA00023136"/>
    </source>
</evidence>
<dbReference type="STRING" id="379893.GCA_001297775_02208"/>
<protein>
    <submittedName>
        <fullName evidence="10">Transporter</fullName>
    </submittedName>
</protein>
<keyword evidence="5" id="KW-0812">Transmembrane</keyword>
<dbReference type="PANTHER" id="PTHR30026">
    <property type="entry name" value="OUTER MEMBRANE PROTEIN TOLC"/>
    <property type="match status" value="1"/>
</dbReference>
<dbReference type="GO" id="GO:0015562">
    <property type="term" value="F:efflux transmembrane transporter activity"/>
    <property type="evidence" value="ECO:0007669"/>
    <property type="project" value="InterPro"/>
</dbReference>
<keyword evidence="7" id="KW-0998">Cell outer membrane</keyword>
<organism evidence="10 11">
    <name type="scientific">Trabulsiella odontotermitis</name>
    <dbReference type="NCBI Taxonomy" id="379893"/>
    <lineage>
        <taxon>Bacteria</taxon>
        <taxon>Pseudomonadati</taxon>
        <taxon>Pseudomonadota</taxon>
        <taxon>Gammaproteobacteria</taxon>
        <taxon>Enterobacterales</taxon>
        <taxon>Enterobacteriaceae</taxon>
        <taxon>Trabulsiella</taxon>
    </lineage>
</organism>
<dbReference type="SUPFAM" id="SSF56954">
    <property type="entry name" value="Outer membrane efflux proteins (OEP)"/>
    <property type="match status" value="1"/>
</dbReference>
<evidence type="ECO:0000256" key="8">
    <source>
        <dbReference type="SAM" id="MobiDB-lite"/>
    </source>
</evidence>
<dbReference type="PANTHER" id="PTHR30026:SF20">
    <property type="entry name" value="OUTER MEMBRANE PROTEIN TOLC"/>
    <property type="match status" value="1"/>
</dbReference>
<evidence type="ECO:0000256" key="2">
    <source>
        <dbReference type="ARBA" id="ARBA00007613"/>
    </source>
</evidence>
<dbReference type="OrthoDB" id="8683954at2"/>
<dbReference type="Gene3D" id="1.20.1600.10">
    <property type="entry name" value="Outer membrane efflux proteins (OEP)"/>
    <property type="match status" value="1"/>
</dbReference>
<evidence type="ECO:0000313" key="11">
    <source>
        <dbReference type="Proteomes" id="UP000037393"/>
    </source>
</evidence>
<evidence type="ECO:0000313" key="10">
    <source>
        <dbReference type="EMBL" id="KNC93357.1"/>
    </source>
</evidence>
<accession>A0A0L0GWN9</accession>
<feature type="region of interest" description="Disordered" evidence="8">
    <location>
        <begin position="49"/>
        <end position="101"/>
    </location>
</feature>
<comment type="subcellular location">
    <subcellularLocation>
        <location evidence="1">Cell outer membrane</location>
    </subcellularLocation>
</comment>
<evidence type="ECO:0000256" key="1">
    <source>
        <dbReference type="ARBA" id="ARBA00004442"/>
    </source>
</evidence>
<dbReference type="InterPro" id="IPR051906">
    <property type="entry name" value="TolC-like"/>
</dbReference>
<evidence type="ECO:0000256" key="4">
    <source>
        <dbReference type="ARBA" id="ARBA00022452"/>
    </source>
</evidence>
<feature type="compositionally biased region" description="Pro residues" evidence="8">
    <location>
        <begin position="84"/>
        <end position="95"/>
    </location>
</feature>
<dbReference type="PATRIC" id="fig|379893.4.peg.4016"/>
<feature type="region of interest" description="Disordered" evidence="8">
    <location>
        <begin position="113"/>
        <end position="132"/>
    </location>
</feature>